<dbReference type="InterPro" id="IPR036638">
    <property type="entry name" value="HLH_DNA-bd_sf"/>
</dbReference>
<evidence type="ECO:0000256" key="6">
    <source>
        <dbReference type="SAM" id="Phobius"/>
    </source>
</evidence>
<feature type="compositionally biased region" description="Basic residues" evidence="5">
    <location>
        <begin position="333"/>
        <end position="350"/>
    </location>
</feature>
<feature type="compositionally biased region" description="Polar residues" evidence="5">
    <location>
        <begin position="166"/>
        <end position="185"/>
    </location>
</feature>
<feature type="compositionally biased region" description="Low complexity" evidence="5">
    <location>
        <begin position="312"/>
        <end position="323"/>
    </location>
</feature>
<accession>A0AAN7L5Z0</accession>
<dbReference type="Gene3D" id="4.10.280.10">
    <property type="entry name" value="Helix-loop-helix DNA-binding domain"/>
    <property type="match status" value="1"/>
</dbReference>
<evidence type="ECO:0000256" key="1">
    <source>
        <dbReference type="ARBA" id="ARBA00004123"/>
    </source>
</evidence>
<keyword evidence="9" id="KW-1185">Reference proteome</keyword>
<dbReference type="Pfam" id="PF00010">
    <property type="entry name" value="HLH"/>
    <property type="match status" value="1"/>
</dbReference>
<dbReference type="AlphaFoldDB" id="A0AAN7L5Z0"/>
<keyword evidence="2" id="KW-0805">Transcription regulation</keyword>
<feature type="transmembrane region" description="Helical" evidence="6">
    <location>
        <begin position="96"/>
        <end position="118"/>
    </location>
</feature>
<keyword evidence="6" id="KW-0472">Membrane</keyword>
<keyword evidence="4" id="KW-0539">Nucleus</keyword>
<sequence>MTNTCKADDFNLYPREPRGIFGSDSEPDVGRRGRFGSGGFRAGCGDGFGSGYSCLVTNILLFASTFYQVLTLSYLKADYINTYEAASLINRWIIPDFVLLAALTLLLLVSGHWFMFLISVTITCYQMPDFWPPNRLQFQVWRIRHQIISPVSWDLGSGVHPIKVTAQTSSPETLSNPQRVATESNPRGPDGADMEAPARSNEIALESFQFHDEIHRLIAPPTVNASTFTALLELSHSRAVELLHLPEPSNYSAAASNGSLQPYFQHLGAGGTCFPTNSTPVERASVFSVETDAISHKVKDEPLAETTESDSNHIISSSQSLPSDFHAEDKGQRPGKRKDREKKAKGSGKRTKNESSGDADELPYVHVRARRGQATDKHSLAERARREKINARMKLLQELVPGCNKISGTALVLDEIINHVQTLQHQVELLSMQLAAATPRIDSNFHSIFTTERSSLEDQNFSNMVFPLPWSDPQSNVLRQYQPQPCHLNPLQHTVWGREEFKHHLITSENSHLSYDSPTNSAAVHSIAILKRTES</sequence>
<feature type="transmembrane region" description="Helical" evidence="6">
    <location>
        <begin position="55"/>
        <end position="75"/>
    </location>
</feature>
<reference evidence="8 9" key="1">
    <citation type="journal article" date="2023" name="Hortic Res">
        <title>Pangenome of water caltrop reveals structural variations and asymmetric subgenome divergence after allopolyploidization.</title>
        <authorList>
            <person name="Zhang X."/>
            <person name="Chen Y."/>
            <person name="Wang L."/>
            <person name="Yuan Y."/>
            <person name="Fang M."/>
            <person name="Shi L."/>
            <person name="Lu R."/>
            <person name="Comes H.P."/>
            <person name="Ma Y."/>
            <person name="Chen Y."/>
            <person name="Huang G."/>
            <person name="Zhou Y."/>
            <person name="Zheng Z."/>
            <person name="Qiu Y."/>
        </authorList>
    </citation>
    <scope>NUCLEOTIDE SEQUENCE [LARGE SCALE GENOMIC DNA]</scope>
    <source>
        <strain evidence="8">F231</strain>
    </source>
</reference>
<dbReference type="PANTHER" id="PTHR12565:SF112">
    <property type="entry name" value="TRANSCRIPTION FACTOR BHLH48-RELATED"/>
    <property type="match status" value="1"/>
</dbReference>
<gene>
    <name evidence="8" type="ORF">SAY86_005651</name>
</gene>
<evidence type="ECO:0000313" key="9">
    <source>
        <dbReference type="Proteomes" id="UP001346149"/>
    </source>
</evidence>
<dbReference type="InterPro" id="IPR011598">
    <property type="entry name" value="bHLH_dom"/>
</dbReference>
<keyword evidence="6" id="KW-0812">Transmembrane</keyword>
<dbReference type="GO" id="GO:0016192">
    <property type="term" value="P:vesicle-mediated transport"/>
    <property type="evidence" value="ECO:0007669"/>
    <property type="project" value="InterPro"/>
</dbReference>
<evidence type="ECO:0000256" key="4">
    <source>
        <dbReference type="ARBA" id="ARBA00023242"/>
    </source>
</evidence>
<organism evidence="8 9">
    <name type="scientific">Trapa natans</name>
    <name type="common">Water chestnut</name>
    <dbReference type="NCBI Taxonomy" id="22666"/>
    <lineage>
        <taxon>Eukaryota</taxon>
        <taxon>Viridiplantae</taxon>
        <taxon>Streptophyta</taxon>
        <taxon>Embryophyta</taxon>
        <taxon>Tracheophyta</taxon>
        <taxon>Spermatophyta</taxon>
        <taxon>Magnoliopsida</taxon>
        <taxon>eudicotyledons</taxon>
        <taxon>Gunneridae</taxon>
        <taxon>Pentapetalae</taxon>
        <taxon>rosids</taxon>
        <taxon>malvids</taxon>
        <taxon>Myrtales</taxon>
        <taxon>Lythraceae</taxon>
        <taxon>Trapa</taxon>
    </lineage>
</organism>
<evidence type="ECO:0000256" key="3">
    <source>
        <dbReference type="ARBA" id="ARBA00023163"/>
    </source>
</evidence>
<feature type="domain" description="BHLH" evidence="7">
    <location>
        <begin position="373"/>
        <end position="423"/>
    </location>
</feature>
<dbReference type="Proteomes" id="UP001346149">
    <property type="component" value="Unassembled WGS sequence"/>
</dbReference>
<dbReference type="PROSITE" id="PS50888">
    <property type="entry name" value="BHLH"/>
    <property type="match status" value="1"/>
</dbReference>
<dbReference type="SMART" id="SM00353">
    <property type="entry name" value="HLH"/>
    <property type="match status" value="1"/>
</dbReference>
<evidence type="ECO:0000313" key="8">
    <source>
        <dbReference type="EMBL" id="KAK4776963.1"/>
    </source>
</evidence>
<feature type="region of interest" description="Disordered" evidence="5">
    <location>
        <begin position="166"/>
        <end position="196"/>
    </location>
</feature>
<comment type="caution">
    <text evidence="8">The sequence shown here is derived from an EMBL/GenBank/DDBJ whole genome shotgun (WGS) entry which is preliminary data.</text>
</comment>
<name>A0AAN7L5Z0_TRANT</name>
<proteinExistence type="predicted"/>
<feature type="region of interest" description="Disordered" evidence="5">
    <location>
        <begin position="298"/>
        <end position="363"/>
    </location>
</feature>
<dbReference type="CDD" id="cd18919">
    <property type="entry name" value="bHLH_AtBPE_like"/>
    <property type="match status" value="1"/>
</dbReference>
<evidence type="ECO:0000256" key="2">
    <source>
        <dbReference type="ARBA" id="ARBA00023015"/>
    </source>
</evidence>
<dbReference type="Pfam" id="PF03311">
    <property type="entry name" value="Cornichon"/>
    <property type="match status" value="1"/>
</dbReference>
<dbReference type="InterPro" id="IPR024097">
    <property type="entry name" value="bHLH_ZIP_TF"/>
</dbReference>
<dbReference type="GO" id="GO:0046983">
    <property type="term" value="F:protein dimerization activity"/>
    <property type="evidence" value="ECO:0007669"/>
    <property type="project" value="InterPro"/>
</dbReference>
<comment type="subcellular location">
    <subcellularLocation>
        <location evidence="1">Nucleus</location>
    </subcellularLocation>
</comment>
<dbReference type="SUPFAM" id="SSF47459">
    <property type="entry name" value="HLH, helix-loop-helix DNA-binding domain"/>
    <property type="match status" value="1"/>
</dbReference>
<evidence type="ECO:0000259" key="7">
    <source>
        <dbReference type="PROSITE" id="PS50888"/>
    </source>
</evidence>
<dbReference type="GO" id="GO:0005634">
    <property type="term" value="C:nucleus"/>
    <property type="evidence" value="ECO:0007669"/>
    <property type="project" value="UniProtKB-SubCell"/>
</dbReference>
<dbReference type="PANTHER" id="PTHR12565">
    <property type="entry name" value="STEROL REGULATORY ELEMENT-BINDING PROTEIN"/>
    <property type="match status" value="1"/>
</dbReference>
<keyword evidence="6" id="KW-1133">Transmembrane helix</keyword>
<protein>
    <recommendedName>
        <fullName evidence="7">BHLH domain-containing protein</fullName>
    </recommendedName>
</protein>
<dbReference type="EMBL" id="JAXQNO010000018">
    <property type="protein sequence ID" value="KAK4776963.1"/>
    <property type="molecule type" value="Genomic_DNA"/>
</dbReference>
<dbReference type="InterPro" id="IPR003377">
    <property type="entry name" value="Cornichon"/>
</dbReference>
<evidence type="ECO:0000256" key="5">
    <source>
        <dbReference type="SAM" id="MobiDB-lite"/>
    </source>
</evidence>
<dbReference type="GO" id="GO:0003700">
    <property type="term" value="F:DNA-binding transcription factor activity"/>
    <property type="evidence" value="ECO:0007669"/>
    <property type="project" value="TreeGrafter"/>
</dbReference>
<dbReference type="SMART" id="SM01398">
    <property type="entry name" value="Cornichon"/>
    <property type="match status" value="1"/>
</dbReference>
<keyword evidence="3" id="KW-0804">Transcription</keyword>